<gene>
    <name evidence="6" type="ORF">TTHERM_00122420</name>
</gene>
<dbReference type="GeneID" id="7833221"/>
<dbReference type="CDD" id="cd09121">
    <property type="entry name" value="PLDc_DNaseII_2"/>
    <property type="match status" value="1"/>
</dbReference>
<dbReference type="EMBL" id="GG662798">
    <property type="protein sequence ID" value="EAR90593.2"/>
    <property type="molecule type" value="Genomic_DNA"/>
</dbReference>
<dbReference type="GO" id="GO:0004531">
    <property type="term" value="F:deoxyribonuclease II activity"/>
    <property type="evidence" value="ECO:0007669"/>
    <property type="project" value="InterPro"/>
</dbReference>
<organism evidence="6 7">
    <name type="scientific">Tetrahymena thermophila (strain SB210)</name>
    <dbReference type="NCBI Taxonomy" id="312017"/>
    <lineage>
        <taxon>Eukaryota</taxon>
        <taxon>Sar</taxon>
        <taxon>Alveolata</taxon>
        <taxon>Ciliophora</taxon>
        <taxon>Intramacronucleata</taxon>
        <taxon>Oligohymenophorea</taxon>
        <taxon>Hymenostomatida</taxon>
        <taxon>Tetrahymenina</taxon>
        <taxon>Tetrahymenidae</taxon>
        <taxon>Tetrahymena</taxon>
    </lineage>
</organism>
<dbReference type="HOGENOM" id="CLU_365067_0_0_1"/>
<dbReference type="RefSeq" id="XP_001010838.2">
    <property type="nucleotide sequence ID" value="XM_001010838.2"/>
</dbReference>
<protein>
    <submittedName>
        <fullName evidence="6">Deoxyribonuclease II family protein</fullName>
    </submittedName>
</protein>
<feature type="signal peptide" evidence="4">
    <location>
        <begin position="1"/>
        <end position="18"/>
    </location>
</feature>
<dbReference type="InterPro" id="IPR001368">
    <property type="entry name" value="TNFR/NGFR_Cys_rich_reg"/>
</dbReference>
<dbReference type="SUPFAM" id="SSF57184">
    <property type="entry name" value="Growth factor receptor domain"/>
    <property type="match status" value="5"/>
</dbReference>
<comment type="similarity">
    <text evidence="1">Belongs to the DNase II family.</text>
</comment>
<dbReference type="SMART" id="SM00181">
    <property type="entry name" value="EGF"/>
    <property type="match status" value="10"/>
</dbReference>
<dbReference type="Gene3D" id="2.10.220.10">
    <property type="entry name" value="Hormone Receptor, Insulin-like Growth Factor Receptor 1, Chain A, domain 2"/>
    <property type="match status" value="3"/>
</dbReference>
<feature type="domain" description="TNFR-Cys" evidence="5">
    <location>
        <begin position="451"/>
        <end position="494"/>
    </location>
</feature>
<dbReference type="PANTHER" id="PTHR10858:SF23">
    <property type="entry name" value="DEOXYRIBONUCLEASE II"/>
    <property type="match status" value="1"/>
</dbReference>
<evidence type="ECO:0000256" key="2">
    <source>
        <dbReference type="ARBA" id="ARBA00022801"/>
    </source>
</evidence>
<keyword evidence="4" id="KW-0732">Signal</keyword>
<feature type="disulfide bond" evidence="3">
    <location>
        <begin position="452"/>
        <end position="467"/>
    </location>
</feature>
<dbReference type="InterPro" id="IPR009030">
    <property type="entry name" value="Growth_fac_rcpt_cys_sf"/>
</dbReference>
<dbReference type="PANTHER" id="PTHR10858">
    <property type="entry name" value="DEOXYRIBONUCLEASE II"/>
    <property type="match status" value="1"/>
</dbReference>
<evidence type="ECO:0000259" key="5">
    <source>
        <dbReference type="PROSITE" id="PS50050"/>
    </source>
</evidence>
<dbReference type="PROSITE" id="PS50050">
    <property type="entry name" value="TNFR_NGFR_2"/>
    <property type="match status" value="1"/>
</dbReference>
<dbReference type="AlphaFoldDB" id="Q22YS8"/>
<evidence type="ECO:0000313" key="6">
    <source>
        <dbReference type="EMBL" id="EAR90593.2"/>
    </source>
</evidence>
<dbReference type="eggNOG" id="KOG3525">
    <property type="taxonomic scope" value="Eukaryota"/>
</dbReference>
<dbReference type="Pfam" id="PF03265">
    <property type="entry name" value="DNase_II"/>
    <property type="match status" value="1"/>
</dbReference>
<keyword evidence="3" id="KW-1015">Disulfide bond</keyword>
<reference evidence="7" key="1">
    <citation type="journal article" date="2006" name="PLoS Biol.">
        <title>Macronuclear genome sequence of the ciliate Tetrahymena thermophila, a model eukaryote.</title>
        <authorList>
            <person name="Eisen J.A."/>
            <person name="Coyne R.S."/>
            <person name="Wu M."/>
            <person name="Wu D."/>
            <person name="Thiagarajan M."/>
            <person name="Wortman J.R."/>
            <person name="Badger J.H."/>
            <person name="Ren Q."/>
            <person name="Amedeo P."/>
            <person name="Jones K.M."/>
            <person name="Tallon L.J."/>
            <person name="Delcher A.L."/>
            <person name="Salzberg S.L."/>
            <person name="Silva J.C."/>
            <person name="Haas B.J."/>
            <person name="Majoros W.H."/>
            <person name="Farzad M."/>
            <person name="Carlton J.M."/>
            <person name="Smith R.K. Jr."/>
            <person name="Garg J."/>
            <person name="Pearlman R.E."/>
            <person name="Karrer K.M."/>
            <person name="Sun L."/>
            <person name="Manning G."/>
            <person name="Elde N.C."/>
            <person name="Turkewitz A.P."/>
            <person name="Asai D.J."/>
            <person name="Wilkes D.E."/>
            <person name="Wang Y."/>
            <person name="Cai H."/>
            <person name="Collins K."/>
            <person name="Stewart B.A."/>
            <person name="Lee S.R."/>
            <person name="Wilamowska K."/>
            <person name="Weinberg Z."/>
            <person name="Ruzzo W.L."/>
            <person name="Wloga D."/>
            <person name="Gaertig J."/>
            <person name="Frankel J."/>
            <person name="Tsao C.-C."/>
            <person name="Gorovsky M.A."/>
            <person name="Keeling P.J."/>
            <person name="Waller R.F."/>
            <person name="Patron N.J."/>
            <person name="Cherry J.M."/>
            <person name="Stover N.A."/>
            <person name="Krieger C.J."/>
            <person name="del Toro C."/>
            <person name="Ryder H.F."/>
            <person name="Williamson S.C."/>
            <person name="Barbeau R.A."/>
            <person name="Hamilton E.P."/>
            <person name="Orias E."/>
        </authorList>
    </citation>
    <scope>NUCLEOTIDE SEQUENCE [LARGE SCALE GENOMIC DNA]</scope>
    <source>
        <strain evidence="7">SB210</strain>
    </source>
</reference>
<name>Q22YS8_TETTS</name>
<dbReference type="SMART" id="SM00261">
    <property type="entry name" value="FU"/>
    <property type="match status" value="9"/>
</dbReference>
<keyword evidence="2" id="KW-0378">Hydrolase</keyword>
<evidence type="ECO:0000313" key="7">
    <source>
        <dbReference type="Proteomes" id="UP000009168"/>
    </source>
</evidence>
<dbReference type="InterPro" id="IPR004947">
    <property type="entry name" value="DNase_II"/>
</dbReference>
<dbReference type="STRING" id="312017.Q22YS8"/>
<evidence type="ECO:0000256" key="4">
    <source>
        <dbReference type="SAM" id="SignalP"/>
    </source>
</evidence>
<keyword evidence="7" id="KW-1185">Reference proteome</keyword>
<dbReference type="InterPro" id="IPR000742">
    <property type="entry name" value="EGF"/>
</dbReference>
<dbReference type="eggNOG" id="KOG3825">
    <property type="taxonomic scope" value="Eukaryota"/>
</dbReference>
<sequence>MKIFKSILLLSFIFIIKSDPSCINPNGAQVDWFITLKLNNGDDYAYCDSKSCDKIQLSGFKINDAKNSPILRTLQQIKQNLNNDKQGYLLWNDQPPNNMTATSSNAHAKGFISLGQKSGFILIHSVPEFPAFADSSSLKEILLNIEESQQKYGQHFLCTSTSLENLEKLACGYNIDNPKVYSSFLPYYIDQSSYPCLNQMKNNKRNTKTKQMIITYSTLNGETFTKFSKNKDNQIPLYEQIVTQELKTGLLVQSWGRPYEEASCSGSYQVVSNTRVQIDGAPQFKDTQDHSKYGISIDKAKPFVCLGDINRMKSQWKRGGGTICISNKNIHFQFTKILQCSGCTNNNGYEEIKNDCDPSCQNCKIPQCQSGCKSCLSSDSNICIECDIGFYLDGNKCSRCQQNCEICTQNGNICTQCIENFELDKNSQCIPTCDQSCLTCSQPQDPDSCLSCSKGSYLTDDNNCKKCISPCTDCEKGDKCTQCEQNYILKNYECLPICDKSCLTCSSPKNPQSCLTCEEGYYLNKITNECMICGVDCAQCLESADNCTTCKDGFSFNNKKCIKNEVSKTKICHISCLTCTKDSDPNACSSCPPNLFLTNLNTCLPYQCDKSCLTCSSPYNPQSCLTCKGGYYLNKITKQCMNCGIDCAQCIESADNCTACKDGYILKNQKCVKSEINKVKTCHNSCLTCTKDSDPNSCLSCPPKFFLSNLNTCLPCQQPCSECKESANTCTSCLENYFLEESKCQPIKIEVTRFSYSVLFEPSLLLILYLIFTI</sequence>
<dbReference type="InParanoid" id="Q22YS8"/>
<dbReference type="Proteomes" id="UP000009168">
    <property type="component" value="Unassembled WGS sequence"/>
</dbReference>
<comment type="caution">
    <text evidence="3">Lacks conserved residue(s) required for the propagation of feature annotation.</text>
</comment>
<dbReference type="OrthoDB" id="284919at2759"/>
<feature type="repeat" description="TNFR-Cys" evidence="3">
    <location>
        <begin position="451"/>
        <end position="494"/>
    </location>
</feature>
<evidence type="ECO:0000256" key="3">
    <source>
        <dbReference type="PROSITE-ProRule" id="PRU00206"/>
    </source>
</evidence>
<feature type="chain" id="PRO_5005693738" evidence="4">
    <location>
        <begin position="19"/>
        <end position="774"/>
    </location>
</feature>
<evidence type="ECO:0000256" key="1">
    <source>
        <dbReference type="ARBA" id="ARBA00007527"/>
    </source>
</evidence>
<dbReference type="KEGG" id="tet:TTHERM_00122420"/>
<dbReference type="InterPro" id="IPR006212">
    <property type="entry name" value="Furin_repeat"/>
</dbReference>
<proteinExistence type="inferred from homology"/>
<accession>Q22YS8</accession>
<dbReference type="CDD" id="cd09120">
    <property type="entry name" value="PLDc_DNaseII_1"/>
    <property type="match status" value="1"/>
</dbReference>